<evidence type="ECO:0000313" key="4">
    <source>
        <dbReference type="Proteomes" id="UP001249851"/>
    </source>
</evidence>
<dbReference type="AlphaFoldDB" id="A0AAD9VFY7"/>
<feature type="compositionally biased region" description="Basic and acidic residues" evidence="1">
    <location>
        <begin position="575"/>
        <end position="589"/>
    </location>
</feature>
<organism evidence="3 4">
    <name type="scientific">Acropora cervicornis</name>
    <name type="common">Staghorn coral</name>
    <dbReference type="NCBI Taxonomy" id="6130"/>
    <lineage>
        <taxon>Eukaryota</taxon>
        <taxon>Metazoa</taxon>
        <taxon>Cnidaria</taxon>
        <taxon>Anthozoa</taxon>
        <taxon>Hexacorallia</taxon>
        <taxon>Scleractinia</taxon>
        <taxon>Astrocoeniina</taxon>
        <taxon>Acroporidae</taxon>
        <taxon>Acropora</taxon>
    </lineage>
</organism>
<dbReference type="Proteomes" id="UP001249851">
    <property type="component" value="Unassembled WGS sequence"/>
</dbReference>
<sequence length="873" mass="97663">MPAPMSDGKKDSGKSIFHTKLSAAVPEFVPSGIAHNALTSSSNLHVRSSLSALVPEFQPSVLSTDASPMTSPRHSEKPINSNLSPLPPEFCSSGSSTSTPSSLCETKQSFQQNGKFARVQNKQNCAWESDTNNTSDKTSVKQSQKKGQKKNKEFEKTIAQGENASLAGYPLIRNQSPSNKSQQEISADKIKEDVKSKAISGLQQNCLLSPPHSSNDETSASDNSFNGRFNAVHVASNTKPYVAPTLVESYSDKLKSQPPKRNVTSNHLDTKKAWRTNLTAESFNRKSKQEDMEKLPKYHDSRSKSNNTVNSDKEKNLAKKGKRDNDYLETRWQESKYDKLKYGCTTKLQSANTNQVNRNIRYQKADDDDNWRKKEFDGVHVDVVLSKEFEDKIDIVSPKASPAALSYSAALQSSPIPKVISAWEKKQPITPKPGILKVQPPLAINKVENEASQDGSSQVKNMKRKKKKTGVTGEQVKDINTSIKRTQRPILLDWTMMQPPSETKAQKNSKRKTILLSSGLMASPVNHLVKRSSTNKPEVRKTPLNALDSTAPLVKRGKERESPSRKKPSRVKRIILKEREEKKKARETTEADNTDQSWDDNQIDMTCEVDAEAKDVIPQEISENLSEEETAQGVSGKLPSPTDDEIAAQIHSRRFREYCSQIPDKEVDLVTIELLKTLVRFQDKQFHKDPTKAKQKRRLVLGLREVTKHLKLRKLKCVIISSNVERIRSEGGLDETLSSIIALCQENQVHLVFALKRQRLGKVLLKKVPVSIVGIFNYNGADDHYNKLIELTQRTKQAYTEKWEETREKLESQQLPGTNMNDLENNQSCDADNTNDSVAENSDDDDEKVGGDNDSGSANEDRITGNDLTIEDV</sequence>
<feature type="region of interest" description="Disordered" evidence="1">
    <location>
        <begin position="804"/>
        <end position="873"/>
    </location>
</feature>
<dbReference type="GO" id="GO:0005739">
    <property type="term" value="C:mitochondrion"/>
    <property type="evidence" value="ECO:0007669"/>
    <property type="project" value="TreeGrafter"/>
</dbReference>
<dbReference type="InterPro" id="IPR004038">
    <property type="entry name" value="Ribosomal_eL8/eL30/eS12/Gad45"/>
</dbReference>
<protein>
    <submittedName>
        <fullName evidence="3">Selenocysteine insertion sequence-binding protein 2</fullName>
    </submittedName>
</protein>
<feature type="compositionally biased region" description="Polar residues" evidence="1">
    <location>
        <begin position="201"/>
        <end position="224"/>
    </location>
</feature>
<feature type="domain" description="Ribosomal protein eL8/eL30/eS12/Gadd45" evidence="2">
    <location>
        <begin position="686"/>
        <end position="783"/>
    </location>
</feature>
<dbReference type="PANTHER" id="PTHR13284">
    <property type="entry name" value="GH01354P"/>
    <property type="match status" value="1"/>
</dbReference>
<name>A0AAD9VFY7_ACRCE</name>
<proteinExistence type="predicted"/>
<feature type="compositionally biased region" description="Polar residues" evidence="1">
    <location>
        <begin position="62"/>
        <end position="84"/>
    </location>
</feature>
<dbReference type="InterPro" id="IPR040051">
    <property type="entry name" value="SECISBP2"/>
</dbReference>
<dbReference type="GO" id="GO:0003730">
    <property type="term" value="F:mRNA 3'-UTR binding"/>
    <property type="evidence" value="ECO:0007669"/>
    <property type="project" value="TreeGrafter"/>
</dbReference>
<feature type="region of interest" description="Disordered" evidence="1">
    <location>
        <begin position="279"/>
        <end position="323"/>
    </location>
</feature>
<evidence type="ECO:0000259" key="2">
    <source>
        <dbReference type="Pfam" id="PF01248"/>
    </source>
</evidence>
<feature type="region of interest" description="Disordered" evidence="1">
    <location>
        <begin position="125"/>
        <end position="224"/>
    </location>
</feature>
<feature type="compositionally biased region" description="Basic residues" evidence="1">
    <location>
        <begin position="565"/>
        <end position="574"/>
    </location>
</feature>
<feature type="compositionally biased region" description="Polar residues" evidence="1">
    <location>
        <begin position="812"/>
        <end position="840"/>
    </location>
</feature>
<reference evidence="3" key="1">
    <citation type="journal article" date="2023" name="G3 (Bethesda)">
        <title>Whole genome assembly and annotation of the endangered Caribbean coral Acropora cervicornis.</title>
        <authorList>
            <person name="Selwyn J.D."/>
            <person name="Vollmer S.V."/>
        </authorList>
    </citation>
    <scope>NUCLEOTIDE SEQUENCE</scope>
    <source>
        <strain evidence="3">K2</strain>
    </source>
</reference>
<feature type="compositionally biased region" description="Low complexity" evidence="1">
    <location>
        <begin position="92"/>
        <end position="102"/>
    </location>
</feature>
<feature type="region of interest" description="Disordered" evidence="1">
    <location>
        <begin position="530"/>
        <end position="599"/>
    </location>
</feature>
<feature type="region of interest" description="Disordered" evidence="1">
    <location>
        <begin position="252"/>
        <end position="271"/>
    </location>
</feature>
<dbReference type="InterPro" id="IPR029064">
    <property type="entry name" value="Ribosomal_eL30-like_sf"/>
</dbReference>
<evidence type="ECO:0000313" key="3">
    <source>
        <dbReference type="EMBL" id="KAK2573034.1"/>
    </source>
</evidence>
<feature type="compositionally biased region" description="Polar residues" evidence="1">
    <location>
        <begin position="125"/>
        <end position="136"/>
    </location>
</feature>
<comment type="caution">
    <text evidence="3">The sequence shown here is derived from an EMBL/GenBank/DDBJ whole genome shotgun (WGS) entry which is preliminary data.</text>
</comment>
<dbReference type="Pfam" id="PF01248">
    <property type="entry name" value="Ribosomal_L7Ae"/>
    <property type="match status" value="1"/>
</dbReference>
<dbReference type="GO" id="GO:0001514">
    <property type="term" value="P:selenocysteine incorporation"/>
    <property type="evidence" value="ECO:0007669"/>
    <property type="project" value="UniProtKB-ARBA"/>
</dbReference>
<reference evidence="3" key="2">
    <citation type="journal article" date="2023" name="Science">
        <title>Genomic signatures of disease resistance in endangered staghorn corals.</title>
        <authorList>
            <person name="Vollmer S.V."/>
            <person name="Selwyn J.D."/>
            <person name="Despard B.A."/>
            <person name="Roesel C.L."/>
        </authorList>
    </citation>
    <scope>NUCLEOTIDE SEQUENCE</scope>
    <source>
        <strain evidence="3">K2</strain>
    </source>
</reference>
<dbReference type="Gene3D" id="3.30.1330.30">
    <property type="match status" value="1"/>
</dbReference>
<feature type="compositionally biased region" description="Polar residues" evidence="1">
    <location>
        <begin position="450"/>
        <end position="460"/>
    </location>
</feature>
<accession>A0AAD9VFY7</accession>
<evidence type="ECO:0000256" key="1">
    <source>
        <dbReference type="SAM" id="MobiDB-lite"/>
    </source>
</evidence>
<dbReference type="SUPFAM" id="SSF55315">
    <property type="entry name" value="L30e-like"/>
    <property type="match status" value="1"/>
</dbReference>
<dbReference type="GO" id="GO:0035368">
    <property type="term" value="F:selenocysteine insertion sequence binding"/>
    <property type="evidence" value="ECO:0007669"/>
    <property type="project" value="InterPro"/>
</dbReference>
<dbReference type="PANTHER" id="PTHR13284:SF4">
    <property type="entry name" value="C2H2-TYPE DOMAIN-CONTAINING PROTEIN"/>
    <property type="match status" value="1"/>
</dbReference>
<dbReference type="EMBL" id="JARQWQ010000003">
    <property type="protein sequence ID" value="KAK2573034.1"/>
    <property type="molecule type" value="Genomic_DNA"/>
</dbReference>
<dbReference type="GO" id="GO:1990904">
    <property type="term" value="C:ribonucleoprotein complex"/>
    <property type="evidence" value="ECO:0007669"/>
    <property type="project" value="TreeGrafter"/>
</dbReference>
<feature type="compositionally biased region" description="Acidic residues" evidence="1">
    <location>
        <begin position="590"/>
        <end position="599"/>
    </location>
</feature>
<feature type="region of interest" description="Disordered" evidence="1">
    <location>
        <begin position="62"/>
        <end position="107"/>
    </location>
</feature>
<keyword evidence="4" id="KW-1185">Reference proteome</keyword>
<feature type="compositionally biased region" description="Basic and acidic residues" evidence="1">
    <location>
        <begin position="283"/>
        <end position="303"/>
    </location>
</feature>
<feature type="compositionally biased region" description="Polar residues" evidence="1">
    <location>
        <begin position="173"/>
        <end position="185"/>
    </location>
</feature>
<gene>
    <name evidence="3" type="ORF">P5673_002064</name>
</gene>
<feature type="region of interest" description="Disordered" evidence="1">
    <location>
        <begin position="624"/>
        <end position="643"/>
    </location>
</feature>
<feature type="region of interest" description="Disordered" evidence="1">
    <location>
        <begin position="449"/>
        <end position="475"/>
    </location>
</feature>
<dbReference type="FunFam" id="3.30.1330.30:FF:000004">
    <property type="entry name" value="selenocysteine insertion sequence-binding protein 2"/>
    <property type="match status" value="1"/>
</dbReference>
<dbReference type="GO" id="GO:0043021">
    <property type="term" value="F:ribonucleoprotein complex binding"/>
    <property type="evidence" value="ECO:0007669"/>
    <property type="project" value="TreeGrafter"/>
</dbReference>
<feature type="compositionally biased region" description="Basic and acidic residues" evidence="1">
    <location>
        <begin position="186"/>
        <end position="196"/>
    </location>
</feature>
<feature type="compositionally biased region" description="Basic and acidic residues" evidence="1">
    <location>
        <begin position="311"/>
        <end position="323"/>
    </location>
</feature>